<dbReference type="Pfam" id="PF03006">
    <property type="entry name" value="HlyIII"/>
    <property type="match status" value="1"/>
</dbReference>
<keyword evidence="4 6" id="KW-0472">Membrane</keyword>
<protein>
    <submittedName>
        <fullName evidence="7">Hemolysin III</fullName>
    </submittedName>
</protein>
<sequence>MATHADPRSGDLVPDAIDVARNAVTQTVQTMGTSMSTAVAQIKPKLRGWIHAVTTPLALAAGIVLIVLSPPVAGRVAATVFTVTSLSLFGTSAVYHRGTWSAKVAAVLRRMDHSNIFLIIAGTYTPLAVLLLDTRTATVLLALVWGGSVVGLLARVFWMSAPRWVYVPVYVALGWVAVAYMHQFWASGGPAVVWLVIAGGVAYTLGAVIYGTKFPNPSPRWFGFHEIFHALTVVGFGCHTVAIFIAALAAR</sequence>
<keyword evidence="2 6" id="KW-0812">Transmembrane</keyword>
<accession>A0A4Q7LYU8</accession>
<feature type="transmembrane region" description="Helical" evidence="6">
    <location>
        <begin position="76"/>
        <end position="95"/>
    </location>
</feature>
<feature type="transmembrane region" description="Helical" evidence="6">
    <location>
        <begin position="165"/>
        <end position="185"/>
    </location>
</feature>
<evidence type="ECO:0000313" key="7">
    <source>
        <dbReference type="EMBL" id="RZS59881.1"/>
    </source>
</evidence>
<keyword evidence="5" id="KW-0862">Zinc</keyword>
<comment type="caution">
    <text evidence="7">The sequence shown here is derived from an EMBL/GenBank/DDBJ whole genome shotgun (WGS) entry which is preliminary data.</text>
</comment>
<feature type="transmembrane region" description="Helical" evidence="6">
    <location>
        <begin position="138"/>
        <end position="158"/>
    </location>
</feature>
<dbReference type="Proteomes" id="UP000293852">
    <property type="component" value="Unassembled WGS sequence"/>
</dbReference>
<feature type="transmembrane region" description="Helical" evidence="6">
    <location>
        <begin position="116"/>
        <end position="132"/>
    </location>
</feature>
<dbReference type="GO" id="GO:0046872">
    <property type="term" value="F:metal ion binding"/>
    <property type="evidence" value="ECO:0007669"/>
    <property type="project" value="UniProtKB-KW"/>
</dbReference>
<feature type="binding site" evidence="5">
    <location>
        <position position="96"/>
    </location>
    <ligand>
        <name>Zn(2+)</name>
        <dbReference type="ChEBI" id="CHEBI:29105"/>
    </ligand>
</feature>
<keyword evidence="5" id="KW-0479">Metal-binding</keyword>
<evidence type="ECO:0000256" key="2">
    <source>
        <dbReference type="ARBA" id="ARBA00022692"/>
    </source>
</evidence>
<evidence type="ECO:0000256" key="6">
    <source>
        <dbReference type="SAM" id="Phobius"/>
    </source>
</evidence>
<dbReference type="EMBL" id="SGWX01000001">
    <property type="protein sequence ID" value="RZS59881.1"/>
    <property type="molecule type" value="Genomic_DNA"/>
</dbReference>
<dbReference type="GO" id="GO:0016020">
    <property type="term" value="C:membrane"/>
    <property type="evidence" value="ECO:0007669"/>
    <property type="project" value="UniProtKB-SubCell"/>
</dbReference>
<feature type="binding site" evidence="5">
    <location>
        <position position="229"/>
    </location>
    <ligand>
        <name>Zn(2+)</name>
        <dbReference type="ChEBI" id="CHEBI:29105"/>
    </ligand>
</feature>
<feature type="transmembrane region" description="Helical" evidence="6">
    <location>
        <begin position="230"/>
        <end position="250"/>
    </location>
</feature>
<evidence type="ECO:0000256" key="1">
    <source>
        <dbReference type="ARBA" id="ARBA00004141"/>
    </source>
</evidence>
<feature type="transmembrane region" description="Helical" evidence="6">
    <location>
        <begin position="191"/>
        <end position="210"/>
    </location>
</feature>
<comment type="subcellular location">
    <subcellularLocation>
        <location evidence="1">Membrane</location>
        <topology evidence="1">Multi-pass membrane protein</topology>
    </subcellularLocation>
</comment>
<evidence type="ECO:0000313" key="8">
    <source>
        <dbReference type="Proteomes" id="UP000293852"/>
    </source>
</evidence>
<keyword evidence="3 6" id="KW-1133">Transmembrane helix</keyword>
<dbReference type="PANTHER" id="PTHR20855:SF3">
    <property type="entry name" value="LD03007P"/>
    <property type="match status" value="1"/>
</dbReference>
<feature type="binding site" evidence="5">
    <location>
        <position position="225"/>
    </location>
    <ligand>
        <name>Zn(2+)</name>
        <dbReference type="ChEBI" id="CHEBI:29105"/>
    </ligand>
</feature>
<evidence type="ECO:0000256" key="3">
    <source>
        <dbReference type="ARBA" id="ARBA00022989"/>
    </source>
</evidence>
<proteinExistence type="predicted"/>
<gene>
    <name evidence="7" type="ORF">EV386_0117</name>
</gene>
<keyword evidence="8" id="KW-1185">Reference proteome</keyword>
<dbReference type="InterPro" id="IPR004254">
    <property type="entry name" value="AdipoR/HlyIII-related"/>
</dbReference>
<reference evidence="7 8" key="1">
    <citation type="submission" date="2019-02" db="EMBL/GenBank/DDBJ databases">
        <title>Sequencing the genomes of 1000 actinobacteria strains.</title>
        <authorList>
            <person name="Klenk H.-P."/>
        </authorList>
    </citation>
    <scope>NUCLEOTIDE SEQUENCE [LARGE SCALE GENOMIC DNA]</scope>
    <source>
        <strain evidence="7 8">DSM 16932</strain>
    </source>
</reference>
<evidence type="ECO:0000256" key="5">
    <source>
        <dbReference type="PIRSR" id="PIRSR604254-1"/>
    </source>
</evidence>
<feature type="transmembrane region" description="Helical" evidence="6">
    <location>
        <begin position="49"/>
        <end position="70"/>
    </location>
</feature>
<dbReference type="PANTHER" id="PTHR20855">
    <property type="entry name" value="ADIPOR/PROGESTIN RECEPTOR-RELATED"/>
    <property type="match status" value="1"/>
</dbReference>
<dbReference type="AlphaFoldDB" id="A0A4Q7LYU8"/>
<name>A0A4Q7LYU8_9MICO</name>
<organism evidence="7 8">
    <name type="scientific">Xylanimonas ulmi</name>
    <dbReference type="NCBI Taxonomy" id="228973"/>
    <lineage>
        <taxon>Bacteria</taxon>
        <taxon>Bacillati</taxon>
        <taxon>Actinomycetota</taxon>
        <taxon>Actinomycetes</taxon>
        <taxon>Micrococcales</taxon>
        <taxon>Promicromonosporaceae</taxon>
        <taxon>Xylanimonas</taxon>
    </lineage>
</organism>
<evidence type="ECO:0000256" key="4">
    <source>
        <dbReference type="ARBA" id="ARBA00023136"/>
    </source>
</evidence>